<reference evidence="2 3" key="1">
    <citation type="submission" date="2022-10" db="EMBL/GenBank/DDBJ databases">
        <title>Comparative genomics and taxonomic characterization of three novel marine species of genus Reichenbachiella exhibiting antioxidant and polysaccharide degradation activities.</title>
        <authorList>
            <person name="Muhammad N."/>
            <person name="Lee Y.-J."/>
            <person name="Ko J."/>
            <person name="Kim S.-G."/>
        </authorList>
    </citation>
    <scope>NUCLEOTIDE SEQUENCE [LARGE SCALE GENOMIC DNA]</scope>
    <source>
        <strain evidence="2 3">ABR2-5</strain>
    </source>
</reference>
<dbReference type="Proteomes" id="UP001300692">
    <property type="component" value="Unassembled WGS sequence"/>
</dbReference>
<gene>
    <name evidence="2" type="ORF">N7U62_01590</name>
</gene>
<protein>
    <submittedName>
        <fullName evidence="2">Uncharacterized protein</fullName>
    </submittedName>
</protein>
<keyword evidence="1" id="KW-0472">Membrane</keyword>
<name>A0ABT3CPY0_9BACT</name>
<keyword evidence="1" id="KW-1133">Transmembrane helix</keyword>
<feature type="transmembrane region" description="Helical" evidence="1">
    <location>
        <begin position="82"/>
        <end position="101"/>
    </location>
</feature>
<dbReference type="EMBL" id="JAOYOD010000001">
    <property type="protein sequence ID" value="MCV9385333.1"/>
    <property type="molecule type" value="Genomic_DNA"/>
</dbReference>
<keyword evidence="1" id="KW-0812">Transmembrane</keyword>
<keyword evidence="3" id="KW-1185">Reference proteome</keyword>
<dbReference type="RefSeq" id="WP_264136124.1">
    <property type="nucleotide sequence ID" value="NZ_JAOYOD010000001.1"/>
</dbReference>
<evidence type="ECO:0000313" key="2">
    <source>
        <dbReference type="EMBL" id="MCV9385333.1"/>
    </source>
</evidence>
<accession>A0ABT3CPY0</accession>
<proteinExistence type="predicted"/>
<sequence length="144" mass="16641">MKYIQLVKASAWYDLIVTAPFALPFTAKLTVELMAQIDQSMNLGGYVPTFEPFHFIFTNLLGSLVIIWSVIRIRHSHAVMGLYDAICRMFFASLMMYYLFLYQATPVIYFFLIPELLWGIAQFWGYFGSDESKRNQGAALQRVI</sequence>
<feature type="transmembrane region" description="Helical" evidence="1">
    <location>
        <begin position="51"/>
        <end position="70"/>
    </location>
</feature>
<feature type="transmembrane region" description="Helical" evidence="1">
    <location>
        <begin position="12"/>
        <end position="31"/>
    </location>
</feature>
<evidence type="ECO:0000313" key="3">
    <source>
        <dbReference type="Proteomes" id="UP001300692"/>
    </source>
</evidence>
<comment type="caution">
    <text evidence="2">The sequence shown here is derived from an EMBL/GenBank/DDBJ whole genome shotgun (WGS) entry which is preliminary data.</text>
</comment>
<organism evidence="2 3">
    <name type="scientific">Reichenbachiella ulvae</name>
    <dbReference type="NCBI Taxonomy" id="2980104"/>
    <lineage>
        <taxon>Bacteria</taxon>
        <taxon>Pseudomonadati</taxon>
        <taxon>Bacteroidota</taxon>
        <taxon>Cytophagia</taxon>
        <taxon>Cytophagales</taxon>
        <taxon>Reichenbachiellaceae</taxon>
        <taxon>Reichenbachiella</taxon>
    </lineage>
</organism>
<feature type="transmembrane region" description="Helical" evidence="1">
    <location>
        <begin position="107"/>
        <end position="127"/>
    </location>
</feature>
<evidence type="ECO:0000256" key="1">
    <source>
        <dbReference type="SAM" id="Phobius"/>
    </source>
</evidence>